<name>A0A1G7ZP34_9ACTN</name>
<evidence type="ECO:0000313" key="4">
    <source>
        <dbReference type="Proteomes" id="UP000198863"/>
    </source>
</evidence>
<keyword evidence="4" id="KW-1185">Reference proteome</keyword>
<organism evidence="3 4">
    <name type="scientific">Klenkia brasiliensis</name>
    <dbReference type="NCBI Taxonomy" id="333142"/>
    <lineage>
        <taxon>Bacteria</taxon>
        <taxon>Bacillati</taxon>
        <taxon>Actinomycetota</taxon>
        <taxon>Actinomycetes</taxon>
        <taxon>Geodermatophilales</taxon>
        <taxon>Geodermatophilaceae</taxon>
        <taxon>Klenkia</taxon>
    </lineage>
</organism>
<dbReference type="Gene3D" id="3.30.70.100">
    <property type="match status" value="1"/>
</dbReference>
<protein>
    <recommendedName>
        <fullName evidence="2">ABM domain-containing protein</fullName>
    </recommendedName>
</protein>
<dbReference type="InterPro" id="IPR011008">
    <property type="entry name" value="Dimeric_a/b-barrel"/>
</dbReference>
<gene>
    <name evidence="3" type="ORF">SAMN05660324_4304</name>
</gene>
<dbReference type="RefSeq" id="WP_091068690.1">
    <property type="nucleotide sequence ID" value="NZ_FNCF01000009.1"/>
</dbReference>
<dbReference type="Pfam" id="PF03992">
    <property type="entry name" value="ABM"/>
    <property type="match status" value="1"/>
</dbReference>
<keyword evidence="1" id="KW-0472">Membrane</keyword>
<dbReference type="EMBL" id="FNCF01000009">
    <property type="protein sequence ID" value="SDH10448.1"/>
    <property type="molecule type" value="Genomic_DNA"/>
</dbReference>
<dbReference type="InterPro" id="IPR038762">
    <property type="entry name" value="ABM_predict"/>
</dbReference>
<keyword evidence="1" id="KW-1133">Transmembrane helix</keyword>
<evidence type="ECO:0000259" key="2">
    <source>
        <dbReference type="PROSITE" id="PS51725"/>
    </source>
</evidence>
<proteinExistence type="predicted"/>
<evidence type="ECO:0000256" key="1">
    <source>
        <dbReference type="SAM" id="Phobius"/>
    </source>
</evidence>
<sequence>MSTRFQDNRVAPQPVTVTAARVVRPDRREAFEEWARDVQALAATFPGHLGSSTLRPGAGSDEYHLVYRFADADSLAGWERSPQRAELVARLGDLVEDERFAVVEGLEGFFGRPASAPPVPTWRVVLLTVLGVFSLTSSFHVLVQPLVAAWPWPVQLLLSAVLVVSGLRFAVMPALTRVFARWLRPAPHR</sequence>
<reference evidence="4" key="1">
    <citation type="submission" date="2016-10" db="EMBL/GenBank/DDBJ databases">
        <authorList>
            <person name="Varghese N."/>
            <person name="Submissions S."/>
        </authorList>
    </citation>
    <scope>NUCLEOTIDE SEQUENCE [LARGE SCALE GENOMIC DNA]</scope>
    <source>
        <strain evidence="4">DSM 44526</strain>
    </source>
</reference>
<accession>A0A1G7ZP34</accession>
<feature type="transmembrane region" description="Helical" evidence="1">
    <location>
        <begin position="124"/>
        <end position="150"/>
    </location>
</feature>
<evidence type="ECO:0000313" key="3">
    <source>
        <dbReference type="EMBL" id="SDH10448.1"/>
    </source>
</evidence>
<feature type="transmembrane region" description="Helical" evidence="1">
    <location>
        <begin position="156"/>
        <end position="180"/>
    </location>
</feature>
<dbReference type="SUPFAM" id="SSF54909">
    <property type="entry name" value="Dimeric alpha+beta barrel"/>
    <property type="match status" value="1"/>
</dbReference>
<dbReference type="AlphaFoldDB" id="A0A1G7ZP34"/>
<feature type="domain" description="ABM" evidence="2">
    <location>
        <begin position="15"/>
        <end position="103"/>
    </location>
</feature>
<keyword evidence="1" id="KW-0812">Transmembrane</keyword>
<dbReference type="PROSITE" id="PS51725">
    <property type="entry name" value="ABM"/>
    <property type="match status" value="1"/>
</dbReference>
<dbReference type="PANTHER" id="PTHR40057:SF1">
    <property type="entry name" value="SLR1162 PROTEIN"/>
    <property type="match status" value="1"/>
</dbReference>
<dbReference type="InterPro" id="IPR007138">
    <property type="entry name" value="ABM_dom"/>
</dbReference>
<dbReference type="OrthoDB" id="1494254at2"/>
<dbReference type="Proteomes" id="UP000198863">
    <property type="component" value="Unassembled WGS sequence"/>
</dbReference>
<dbReference type="PANTHER" id="PTHR40057">
    <property type="entry name" value="SLR1162 PROTEIN"/>
    <property type="match status" value="1"/>
</dbReference>